<name>A0A1B7MUQ2_9AGAM</name>
<dbReference type="AlphaFoldDB" id="A0A1B7MUQ2"/>
<gene>
    <name evidence="2" type="ORF">K503DRAFT_802094</name>
</gene>
<evidence type="ECO:0000313" key="2">
    <source>
        <dbReference type="EMBL" id="OAX36362.1"/>
    </source>
</evidence>
<dbReference type="EMBL" id="KV448422">
    <property type="protein sequence ID" value="OAX36362.1"/>
    <property type="molecule type" value="Genomic_DNA"/>
</dbReference>
<dbReference type="Proteomes" id="UP000092154">
    <property type="component" value="Unassembled WGS sequence"/>
</dbReference>
<evidence type="ECO:0000256" key="1">
    <source>
        <dbReference type="SAM" id="SignalP"/>
    </source>
</evidence>
<dbReference type="InParanoid" id="A0A1B7MUQ2"/>
<keyword evidence="3" id="KW-1185">Reference proteome</keyword>
<proteinExistence type="predicted"/>
<feature type="chain" id="PRO_5008597587" evidence="1">
    <location>
        <begin position="20"/>
        <end position="82"/>
    </location>
</feature>
<keyword evidence="1" id="KW-0732">Signal</keyword>
<organism evidence="2 3">
    <name type="scientific">Rhizopogon vinicolor AM-OR11-026</name>
    <dbReference type="NCBI Taxonomy" id="1314800"/>
    <lineage>
        <taxon>Eukaryota</taxon>
        <taxon>Fungi</taxon>
        <taxon>Dikarya</taxon>
        <taxon>Basidiomycota</taxon>
        <taxon>Agaricomycotina</taxon>
        <taxon>Agaricomycetes</taxon>
        <taxon>Agaricomycetidae</taxon>
        <taxon>Boletales</taxon>
        <taxon>Suillineae</taxon>
        <taxon>Rhizopogonaceae</taxon>
        <taxon>Rhizopogon</taxon>
    </lineage>
</organism>
<protein>
    <submittedName>
        <fullName evidence="2">Uncharacterized protein</fullName>
    </submittedName>
</protein>
<reference evidence="2 3" key="1">
    <citation type="submission" date="2016-06" db="EMBL/GenBank/DDBJ databases">
        <title>Comparative genomics of the ectomycorrhizal sister species Rhizopogon vinicolor and Rhizopogon vesiculosus (Basidiomycota: Boletales) reveals a divergence of the mating type B locus.</title>
        <authorList>
            <consortium name="DOE Joint Genome Institute"/>
            <person name="Mujic A.B."/>
            <person name="Kuo A."/>
            <person name="Tritt A."/>
            <person name="Lipzen A."/>
            <person name="Chen C."/>
            <person name="Johnson J."/>
            <person name="Sharma A."/>
            <person name="Barry K."/>
            <person name="Grigoriev I.V."/>
            <person name="Spatafora J.W."/>
        </authorList>
    </citation>
    <scope>NUCLEOTIDE SEQUENCE [LARGE SCALE GENOMIC DNA]</scope>
    <source>
        <strain evidence="2 3">AM-OR11-026</strain>
    </source>
</reference>
<evidence type="ECO:0000313" key="3">
    <source>
        <dbReference type="Proteomes" id="UP000092154"/>
    </source>
</evidence>
<sequence>MKFISRTTVILSAAAIVAAVDIQILGQPCAKANGAECGTIPGHNNGLPFTFLCGPKNTIILYEDCPCATCCEAVDDIAICGF</sequence>
<feature type="signal peptide" evidence="1">
    <location>
        <begin position="1"/>
        <end position="19"/>
    </location>
</feature>
<accession>A0A1B7MUQ2</accession>